<comment type="caution">
    <text evidence="3">The sequence shown here is derived from an EMBL/GenBank/DDBJ whole genome shotgun (WGS) entry which is preliminary data.</text>
</comment>
<accession>A0A9K3IUJ8</accession>
<gene>
    <name evidence="3" type="ORF">HanXRQr2_Chr06g0268451</name>
</gene>
<sequence>MSTCENPENIEEMSSTLLSLKWSEDTFNDLVKSFKFPDSWGAIYPQEGQTVAQALAGYITLFWDYFADVNFRLPTTKFVLEILGYYKFHISQLHPMGMVRIRNFEFLCQSMDIEPLVDRFRVFYQLHCSQGFYSFMQCFSAKKILLVPPKSFHEWKPKFFFIKSGVIPVKMTFRGAEDIQTETLNAPVTEIWHQDIKEISSIQLSERALVAAKMSLHWKADRHDNRCMWKTKLVSHEILFLYYVKPFVNGFLYADVALYIVAYKKEKGKMTTVQLGANAETWYRQIVKNFALPKDADLNAQPSANVGVGSESKKKKRGPVASTVSKKTDAPKADIPKEEKKKGILPVSDSWSDYVVVSDSLEGLVPVAVKHPKAEPQDTANIPTSNPDNPIDLESSPEPLVRTKEVKRKKPEGEAAAQPTKKILKKKINKKGNLDAFSAKLSPGECPFPSFRFYHLIR</sequence>
<proteinExistence type="predicted"/>
<dbReference type="Pfam" id="PF04195">
    <property type="entry name" value="Transposase_28"/>
    <property type="match status" value="1"/>
</dbReference>
<feature type="region of interest" description="Disordered" evidence="1">
    <location>
        <begin position="372"/>
        <end position="420"/>
    </location>
</feature>
<evidence type="ECO:0000256" key="1">
    <source>
        <dbReference type="SAM" id="MobiDB-lite"/>
    </source>
</evidence>
<reference evidence="3" key="2">
    <citation type="submission" date="2020-06" db="EMBL/GenBank/DDBJ databases">
        <title>Helianthus annuus Genome sequencing and assembly Release 2.</title>
        <authorList>
            <person name="Gouzy J."/>
            <person name="Langlade N."/>
            <person name="Munos S."/>
        </authorList>
    </citation>
    <scope>NUCLEOTIDE SEQUENCE</scope>
    <source>
        <tissue evidence="3">Leaves</tissue>
    </source>
</reference>
<dbReference type="AlphaFoldDB" id="A0A9K3IUJ8"/>
<evidence type="ECO:0000313" key="3">
    <source>
        <dbReference type="EMBL" id="KAF5803192.1"/>
    </source>
</evidence>
<keyword evidence="4" id="KW-1185">Reference proteome</keyword>
<organism evidence="3 4">
    <name type="scientific">Helianthus annuus</name>
    <name type="common">Common sunflower</name>
    <dbReference type="NCBI Taxonomy" id="4232"/>
    <lineage>
        <taxon>Eukaryota</taxon>
        <taxon>Viridiplantae</taxon>
        <taxon>Streptophyta</taxon>
        <taxon>Embryophyta</taxon>
        <taxon>Tracheophyta</taxon>
        <taxon>Spermatophyta</taxon>
        <taxon>Magnoliopsida</taxon>
        <taxon>eudicotyledons</taxon>
        <taxon>Gunneridae</taxon>
        <taxon>Pentapetalae</taxon>
        <taxon>asterids</taxon>
        <taxon>campanulids</taxon>
        <taxon>Asterales</taxon>
        <taxon>Asteraceae</taxon>
        <taxon>Asteroideae</taxon>
        <taxon>Heliantheae alliance</taxon>
        <taxon>Heliantheae</taxon>
        <taxon>Helianthus</taxon>
    </lineage>
</organism>
<dbReference type="PANTHER" id="PTHR31099:SF49">
    <property type="entry name" value="MYOSIN HEAVY CHAIN-LIKE PROTEIN"/>
    <property type="match status" value="1"/>
</dbReference>
<feature type="compositionally biased region" description="Basic and acidic residues" evidence="1">
    <location>
        <begin position="326"/>
        <end position="337"/>
    </location>
</feature>
<dbReference type="EMBL" id="MNCJ02000321">
    <property type="protein sequence ID" value="KAF5803192.1"/>
    <property type="molecule type" value="Genomic_DNA"/>
</dbReference>
<dbReference type="Proteomes" id="UP000215914">
    <property type="component" value="Unassembled WGS sequence"/>
</dbReference>
<protein>
    <recommendedName>
        <fullName evidence="2">Transposase (putative) gypsy type domain-containing protein</fullName>
    </recommendedName>
</protein>
<feature type="domain" description="Transposase (putative) gypsy type" evidence="2">
    <location>
        <begin position="66"/>
        <end position="126"/>
    </location>
</feature>
<dbReference type="InterPro" id="IPR007321">
    <property type="entry name" value="Transposase_28"/>
</dbReference>
<evidence type="ECO:0000313" key="4">
    <source>
        <dbReference type="Proteomes" id="UP000215914"/>
    </source>
</evidence>
<name>A0A9K3IUJ8_HELAN</name>
<evidence type="ECO:0000259" key="2">
    <source>
        <dbReference type="Pfam" id="PF04195"/>
    </source>
</evidence>
<dbReference type="PANTHER" id="PTHR31099">
    <property type="entry name" value="OS06G0165300 PROTEIN"/>
    <property type="match status" value="1"/>
</dbReference>
<feature type="region of interest" description="Disordered" evidence="1">
    <location>
        <begin position="302"/>
        <end position="337"/>
    </location>
</feature>
<feature type="compositionally biased region" description="Polar residues" evidence="1">
    <location>
        <begin position="378"/>
        <end position="388"/>
    </location>
</feature>
<reference evidence="3" key="1">
    <citation type="journal article" date="2017" name="Nature">
        <title>The sunflower genome provides insights into oil metabolism, flowering and Asterid evolution.</title>
        <authorList>
            <person name="Badouin H."/>
            <person name="Gouzy J."/>
            <person name="Grassa C.J."/>
            <person name="Murat F."/>
            <person name="Staton S.E."/>
            <person name="Cottret L."/>
            <person name="Lelandais-Briere C."/>
            <person name="Owens G.L."/>
            <person name="Carrere S."/>
            <person name="Mayjonade B."/>
            <person name="Legrand L."/>
            <person name="Gill N."/>
            <person name="Kane N.C."/>
            <person name="Bowers J.E."/>
            <person name="Hubner S."/>
            <person name="Bellec A."/>
            <person name="Berard A."/>
            <person name="Berges H."/>
            <person name="Blanchet N."/>
            <person name="Boniface M.C."/>
            <person name="Brunel D."/>
            <person name="Catrice O."/>
            <person name="Chaidir N."/>
            <person name="Claudel C."/>
            <person name="Donnadieu C."/>
            <person name="Faraut T."/>
            <person name="Fievet G."/>
            <person name="Helmstetter N."/>
            <person name="King M."/>
            <person name="Knapp S.J."/>
            <person name="Lai Z."/>
            <person name="Le Paslier M.C."/>
            <person name="Lippi Y."/>
            <person name="Lorenzon L."/>
            <person name="Mandel J.R."/>
            <person name="Marage G."/>
            <person name="Marchand G."/>
            <person name="Marquand E."/>
            <person name="Bret-Mestries E."/>
            <person name="Morien E."/>
            <person name="Nambeesan S."/>
            <person name="Nguyen T."/>
            <person name="Pegot-Espagnet P."/>
            <person name="Pouilly N."/>
            <person name="Raftis F."/>
            <person name="Sallet E."/>
            <person name="Schiex T."/>
            <person name="Thomas J."/>
            <person name="Vandecasteele C."/>
            <person name="Vares D."/>
            <person name="Vear F."/>
            <person name="Vautrin S."/>
            <person name="Crespi M."/>
            <person name="Mangin B."/>
            <person name="Burke J.M."/>
            <person name="Salse J."/>
            <person name="Munos S."/>
            <person name="Vincourt P."/>
            <person name="Rieseberg L.H."/>
            <person name="Langlade N.B."/>
        </authorList>
    </citation>
    <scope>NUCLEOTIDE SEQUENCE</scope>
    <source>
        <tissue evidence="3">Leaves</tissue>
    </source>
</reference>
<dbReference type="Gramene" id="mRNA:HanXRQr2_Chr06g0268451">
    <property type="protein sequence ID" value="mRNA:HanXRQr2_Chr06g0268451"/>
    <property type="gene ID" value="HanXRQr2_Chr06g0268451"/>
</dbReference>